<dbReference type="EMBL" id="CATQJL010000326">
    <property type="protein sequence ID" value="CAJ0610175.1"/>
    <property type="molecule type" value="Genomic_DNA"/>
</dbReference>
<sequence>MEWVSVCEVGSVRKGRDCEGKKGYGRGGDRLTSVAGGTALFQVRDQLHPPHCCDSLPTHFLSLLTLSLSYPHTHHLPHPHFLSHPHLRLLTHPHALIFTHLLTLTLPHSHSLHALSPFHTLTFPPFSPTPFHTNLPQIHPPCLLPTHAAANLPERNYIIPSIVCYHCT</sequence>
<keyword evidence="2" id="KW-1185">Reference proteome</keyword>
<organism evidence="1 2">
    <name type="scientific">Cylicocyclus nassatus</name>
    <name type="common">Nematode worm</name>
    <dbReference type="NCBI Taxonomy" id="53992"/>
    <lineage>
        <taxon>Eukaryota</taxon>
        <taxon>Metazoa</taxon>
        <taxon>Ecdysozoa</taxon>
        <taxon>Nematoda</taxon>
        <taxon>Chromadorea</taxon>
        <taxon>Rhabditida</taxon>
        <taxon>Rhabditina</taxon>
        <taxon>Rhabditomorpha</taxon>
        <taxon>Strongyloidea</taxon>
        <taxon>Strongylidae</taxon>
        <taxon>Cylicocyclus</taxon>
    </lineage>
</organism>
<accession>A0AA36MHE7</accession>
<proteinExistence type="predicted"/>
<comment type="caution">
    <text evidence="1">The sequence shown here is derived from an EMBL/GenBank/DDBJ whole genome shotgun (WGS) entry which is preliminary data.</text>
</comment>
<name>A0AA36MHE7_CYLNA</name>
<evidence type="ECO:0000313" key="2">
    <source>
        <dbReference type="Proteomes" id="UP001176961"/>
    </source>
</evidence>
<reference evidence="1" key="1">
    <citation type="submission" date="2023-07" db="EMBL/GenBank/DDBJ databases">
        <authorList>
            <consortium name="CYATHOMIX"/>
        </authorList>
    </citation>
    <scope>NUCLEOTIDE SEQUENCE</scope>
    <source>
        <strain evidence="1">N/A</strain>
    </source>
</reference>
<dbReference type="AlphaFoldDB" id="A0AA36MHE7"/>
<dbReference type="Proteomes" id="UP001176961">
    <property type="component" value="Unassembled WGS sequence"/>
</dbReference>
<gene>
    <name evidence="1" type="ORF">CYNAS_LOCUS22158</name>
</gene>
<evidence type="ECO:0000313" key="1">
    <source>
        <dbReference type="EMBL" id="CAJ0610175.1"/>
    </source>
</evidence>
<protein>
    <submittedName>
        <fullName evidence="1">Uncharacterized protein</fullName>
    </submittedName>
</protein>